<feature type="transmembrane region" description="Helical" evidence="3">
    <location>
        <begin position="195"/>
        <end position="214"/>
    </location>
</feature>
<comment type="caution">
    <text evidence="4">The sequence shown here is derived from an EMBL/GenBank/DDBJ whole genome shotgun (WGS) entry which is preliminary data.</text>
</comment>
<dbReference type="Pfam" id="PF13181">
    <property type="entry name" value="TPR_8"/>
    <property type="match status" value="1"/>
</dbReference>
<feature type="region of interest" description="Disordered" evidence="2">
    <location>
        <begin position="13"/>
        <end position="36"/>
    </location>
</feature>
<protein>
    <recommendedName>
        <fullName evidence="6">Tetratricopeptide repeat protein</fullName>
    </recommendedName>
</protein>
<gene>
    <name evidence="4" type="ORF">DU000_11425</name>
</gene>
<evidence type="ECO:0000313" key="4">
    <source>
        <dbReference type="EMBL" id="RCS56569.1"/>
    </source>
</evidence>
<dbReference type="GO" id="GO:0035269">
    <property type="term" value="P:protein O-linked glycosylation via mannose"/>
    <property type="evidence" value="ECO:0007669"/>
    <property type="project" value="TreeGrafter"/>
</dbReference>
<dbReference type="InterPro" id="IPR019734">
    <property type="entry name" value="TPR_rpt"/>
</dbReference>
<dbReference type="InterPro" id="IPR011990">
    <property type="entry name" value="TPR-like_helical_dom_sf"/>
</dbReference>
<name>A0A368L0H1_9BURK</name>
<dbReference type="GO" id="GO:0000030">
    <property type="term" value="F:mannosyltransferase activity"/>
    <property type="evidence" value="ECO:0007669"/>
    <property type="project" value="TreeGrafter"/>
</dbReference>
<evidence type="ECO:0000256" key="3">
    <source>
        <dbReference type="SAM" id="Phobius"/>
    </source>
</evidence>
<organism evidence="4 5">
    <name type="scientific">Parvibium lacunae</name>
    <dbReference type="NCBI Taxonomy" id="1888893"/>
    <lineage>
        <taxon>Bacteria</taxon>
        <taxon>Pseudomonadati</taxon>
        <taxon>Pseudomonadota</taxon>
        <taxon>Betaproteobacteria</taxon>
        <taxon>Burkholderiales</taxon>
        <taxon>Alcaligenaceae</taxon>
        <taxon>Parvibium</taxon>
    </lineage>
</organism>
<feature type="compositionally biased region" description="Low complexity" evidence="2">
    <location>
        <begin position="111"/>
        <end position="121"/>
    </location>
</feature>
<dbReference type="OrthoDB" id="5612599at2"/>
<dbReference type="EMBL" id="QPGB01000006">
    <property type="protein sequence ID" value="RCS56569.1"/>
    <property type="molecule type" value="Genomic_DNA"/>
</dbReference>
<feature type="compositionally biased region" description="Low complexity" evidence="2">
    <location>
        <begin position="16"/>
        <end position="34"/>
    </location>
</feature>
<dbReference type="PANTHER" id="PTHR44395">
    <property type="match status" value="1"/>
</dbReference>
<dbReference type="RefSeq" id="WP_114403545.1">
    <property type="nucleotide sequence ID" value="NZ_QPGB01000006.1"/>
</dbReference>
<evidence type="ECO:0000256" key="1">
    <source>
        <dbReference type="PROSITE-ProRule" id="PRU00339"/>
    </source>
</evidence>
<dbReference type="SUPFAM" id="SSF48452">
    <property type="entry name" value="TPR-like"/>
    <property type="match status" value="1"/>
</dbReference>
<evidence type="ECO:0008006" key="6">
    <source>
        <dbReference type="Google" id="ProtNLM"/>
    </source>
</evidence>
<feature type="region of interest" description="Disordered" evidence="2">
    <location>
        <begin position="139"/>
        <end position="171"/>
    </location>
</feature>
<reference evidence="4 5" key="1">
    <citation type="journal article" date="2018" name="Int. J. Syst. Evol. Microbiol.">
        <title>Parvibium lacunae gen. nov., sp. nov., a new member of the family Alcaligenaceae isolated from a freshwater pond.</title>
        <authorList>
            <person name="Chen W.M."/>
            <person name="Xie P.B."/>
            <person name="Hsu M.Y."/>
            <person name="Sheu S.Y."/>
        </authorList>
    </citation>
    <scope>NUCLEOTIDE SEQUENCE [LARGE SCALE GENOMIC DNA]</scope>
    <source>
        <strain evidence="4 5">KMB9</strain>
    </source>
</reference>
<sequence>MSLLLQALKKAEHKAAQPPVAQVPSAPAVTAPAAGSLDFPALTPDTLTPALSPEAEAGSSLAVSTVPDIDSRAALATEPASAPALTDLDWPLDPLTPAATQVATASTAEEPLAPKSAAAPIAGAEKDASSVAAPLTATPVAATPQPPRPSLTPPSQSPRASTPAVDPMADRRQAAQRFARVDPNRQADSRRRGGWYAALLVLTGAVAAGLWWQFGQLTQPPAPGGAGVAMLGTPSAAMVEPVAPSSTLNSVTPAATSPMAQETPPPAVVAKTSRIGAVKSSVAAPNVTAERTVVKPQAESAPVAPVPASPLVAPASAAPPAAASRLQIQRALPADNPLERGYQALQAGQWALAESAYQQALQVDGRNVDALNGLAAVAIQQKQPELAAQYVQRVLQLDPRNPYAQSLTSLLRPAGANDESQLKLLASTSGADGAAANFTLGLQLGRQGRWHDAQEAFFKAHTQDGTHPDYCFNLAVSLDQIRQRQLARQYYSKALMLAKTRPAQFDTAVATQRLQSLGGPLDNAPTVEKSGQ</sequence>
<dbReference type="Pfam" id="PF13432">
    <property type="entry name" value="TPR_16"/>
    <property type="match status" value="1"/>
</dbReference>
<accession>A0A368L0H1</accession>
<evidence type="ECO:0000256" key="2">
    <source>
        <dbReference type="SAM" id="MobiDB-lite"/>
    </source>
</evidence>
<evidence type="ECO:0000313" key="5">
    <source>
        <dbReference type="Proteomes" id="UP000252357"/>
    </source>
</evidence>
<dbReference type="Gene3D" id="1.25.40.10">
    <property type="entry name" value="Tetratricopeptide repeat domain"/>
    <property type="match status" value="2"/>
</dbReference>
<proteinExistence type="predicted"/>
<dbReference type="Proteomes" id="UP000252357">
    <property type="component" value="Unassembled WGS sequence"/>
</dbReference>
<dbReference type="SMART" id="SM00028">
    <property type="entry name" value="TPR"/>
    <property type="match status" value="4"/>
</dbReference>
<feature type="region of interest" description="Disordered" evidence="2">
    <location>
        <begin position="100"/>
        <end position="121"/>
    </location>
</feature>
<dbReference type="PROSITE" id="PS50005">
    <property type="entry name" value="TPR"/>
    <property type="match status" value="1"/>
</dbReference>
<dbReference type="AlphaFoldDB" id="A0A368L0H1"/>
<keyword evidence="3" id="KW-1133">Transmembrane helix</keyword>
<keyword evidence="5" id="KW-1185">Reference proteome</keyword>
<dbReference type="PANTHER" id="PTHR44395:SF1">
    <property type="entry name" value="PROTEIN O-MANNOSYL-TRANSFERASE TMTC3"/>
    <property type="match status" value="1"/>
</dbReference>
<keyword evidence="1" id="KW-0802">TPR repeat</keyword>
<keyword evidence="3" id="KW-0812">Transmembrane</keyword>
<keyword evidence="3" id="KW-0472">Membrane</keyword>
<feature type="compositionally biased region" description="Pro residues" evidence="2">
    <location>
        <begin position="144"/>
        <end position="156"/>
    </location>
</feature>
<feature type="repeat" description="TPR" evidence="1">
    <location>
        <begin position="368"/>
        <end position="401"/>
    </location>
</feature>